<dbReference type="PANTHER" id="PTHR22953:SF153">
    <property type="entry name" value="PURPLE ACID PHOSPHATASE"/>
    <property type="match status" value="1"/>
</dbReference>
<keyword evidence="2" id="KW-1133">Transmembrane helix</keyword>
<accession>A0AA86NI17</accession>
<dbReference type="InterPro" id="IPR029052">
    <property type="entry name" value="Metallo-depent_PP-like"/>
</dbReference>
<proteinExistence type="predicted"/>
<dbReference type="EMBL" id="CATOUU010000171">
    <property type="protein sequence ID" value="CAI9919394.1"/>
    <property type="molecule type" value="Genomic_DNA"/>
</dbReference>
<evidence type="ECO:0000313" key="4">
    <source>
        <dbReference type="EMBL" id="CAI9919394.1"/>
    </source>
</evidence>
<dbReference type="EMBL" id="CAXDID020000008">
    <property type="protein sequence ID" value="CAL5978058.1"/>
    <property type="molecule type" value="Genomic_DNA"/>
</dbReference>
<evidence type="ECO:0000256" key="1">
    <source>
        <dbReference type="ARBA" id="ARBA00022729"/>
    </source>
</evidence>
<dbReference type="Proteomes" id="UP001642409">
    <property type="component" value="Unassembled WGS sequence"/>
</dbReference>
<dbReference type="SUPFAM" id="SSF56300">
    <property type="entry name" value="Metallo-dependent phosphatases"/>
    <property type="match status" value="1"/>
</dbReference>
<evidence type="ECO:0000313" key="6">
    <source>
        <dbReference type="Proteomes" id="UP001642409"/>
    </source>
</evidence>
<dbReference type="AlphaFoldDB" id="A0AA86NI17"/>
<feature type="domain" description="Calcineurin-like phosphoesterase" evidence="3">
    <location>
        <begin position="214"/>
        <end position="385"/>
    </location>
</feature>
<reference evidence="4" key="1">
    <citation type="submission" date="2023-06" db="EMBL/GenBank/DDBJ databases">
        <authorList>
            <person name="Kurt Z."/>
        </authorList>
    </citation>
    <scope>NUCLEOTIDE SEQUENCE</scope>
</reference>
<keyword evidence="6" id="KW-1185">Reference proteome</keyword>
<feature type="transmembrane region" description="Helical" evidence="2">
    <location>
        <begin position="28"/>
        <end position="52"/>
    </location>
</feature>
<dbReference type="GO" id="GO:0003993">
    <property type="term" value="F:acid phosphatase activity"/>
    <property type="evidence" value="ECO:0007669"/>
    <property type="project" value="InterPro"/>
</dbReference>
<evidence type="ECO:0000259" key="3">
    <source>
        <dbReference type="Pfam" id="PF00149"/>
    </source>
</evidence>
<evidence type="ECO:0000256" key="2">
    <source>
        <dbReference type="SAM" id="Phobius"/>
    </source>
</evidence>
<name>A0AA86NI17_9EUKA</name>
<evidence type="ECO:0000313" key="5">
    <source>
        <dbReference type="EMBL" id="CAL5978058.1"/>
    </source>
</evidence>
<dbReference type="Gene3D" id="3.60.21.10">
    <property type="match status" value="1"/>
</dbReference>
<sequence>MSEFVSASEQSEQLNKPQETQNQRKNFILNYFSVAIVAVLFALIGTHIYITADYFNSFVSFYGYYNYCVFNLIKLIILLFTLNMYVLFLRRIYNKGRMCCKSKPLSPLSKNQITFTYACFVSVIIAFIVDLILFMNQFLNVSYGPVTVINGGQTQIHWYTDKKSGSTVKTNSKIYSTNEQTKFHNVLVDETNFNYQIEGINGNFSYQLPNEINKFIVMTDIHCIDQYTHNMDQDYDFNLLVGDYSYGGLPHEFSRTFKNMHQKPVIMAVGNHDALGYSDQLVQREVNFYQRIGKLGFYFLFVMKTNNLADCQFVNDSRVDDSIEFLNQNIHLSSADEHVFIVTHQAVYSTDMYGSHKYFTEQIEAFLDQNQDKKIRAVFSGHDHIFSAFRRGYQYQFINGAAGPIDDMHSILNGKRVWSADSLSGPLEVKDDRCLGYEHHLDSLMKVTRTEVTFQGNRILYTIRDLDSNQVIKVYTQDF</sequence>
<feature type="transmembrane region" description="Helical" evidence="2">
    <location>
        <begin position="114"/>
        <end position="135"/>
    </location>
</feature>
<dbReference type="InterPro" id="IPR004843">
    <property type="entry name" value="Calcineurin-like_PHP"/>
</dbReference>
<protein>
    <submittedName>
        <fullName evidence="4">Alkaline phosphatase</fullName>
    </submittedName>
    <submittedName>
        <fullName evidence="5">Alkaline_phosphatase</fullName>
    </submittedName>
</protein>
<organism evidence="4">
    <name type="scientific">Hexamita inflata</name>
    <dbReference type="NCBI Taxonomy" id="28002"/>
    <lineage>
        <taxon>Eukaryota</taxon>
        <taxon>Metamonada</taxon>
        <taxon>Diplomonadida</taxon>
        <taxon>Hexamitidae</taxon>
        <taxon>Hexamitinae</taxon>
        <taxon>Hexamita</taxon>
    </lineage>
</organism>
<dbReference type="PANTHER" id="PTHR22953">
    <property type="entry name" value="ACID PHOSPHATASE RELATED"/>
    <property type="match status" value="1"/>
</dbReference>
<reference evidence="5 6" key="2">
    <citation type="submission" date="2024-07" db="EMBL/GenBank/DDBJ databases">
        <authorList>
            <person name="Akdeniz Z."/>
        </authorList>
    </citation>
    <scope>NUCLEOTIDE SEQUENCE [LARGE SCALE GENOMIC DNA]</scope>
</reference>
<keyword evidence="2" id="KW-0812">Transmembrane</keyword>
<comment type="caution">
    <text evidence="4">The sequence shown here is derived from an EMBL/GenBank/DDBJ whole genome shotgun (WGS) entry which is preliminary data.</text>
</comment>
<feature type="transmembrane region" description="Helical" evidence="2">
    <location>
        <begin position="72"/>
        <end position="93"/>
    </location>
</feature>
<dbReference type="InterPro" id="IPR039331">
    <property type="entry name" value="PAPs-like"/>
</dbReference>
<dbReference type="Pfam" id="PF00149">
    <property type="entry name" value="Metallophos"/>
    <property type="match status" value="1"/>
</dbReference>
<keyword evidence="1" id="KW-0732">Signal</keyword>
<keyword evidence="2" id="KW-0472">Membrane</keyword>
<gene>
    <name evidence="5" type="ORF">HINF_LOCUS4609</name>
    <name evidence="4" type="ORF">HINF_LOCUS7039</name>
</gene>